<dbReference type="EMBL" id="LAZR01039981">
    <property type="protein sequence ID" value="KKL15653.1"/>
    <property type="molecule type" value="Genomic_DNA"/>
</dbReference>
<evidence type="ECO:0000313" key="2">
    <source>
        <dbReference type="EMBL" id="KKL15653.1"/>
    </source>
</evidence>
<organism evidence="2">
    <name type="scientific">marine sediment metagenome</name>
    <dbReference type="NCBI Taxonomy" id="412755"/>
    <lineage>
        <taxon>unclassified sequences</taxon>
        <taxon>metagenomes</taxon>
        <taxon>ecological metagenomes</taxon>
    </lineage>
</organism>
<protein>
    <submittedName>
        <fullName evidence="2">Uncharacterized protein</fullName>
    </submittedName>
</protein>
<comment type="caution">
    <text evidence="2">The sequence shown here is derived from an EMBL/GenBank/DDBJ whole genome shotgun (WGS) entry which is preliminary data.</text>
</comment>
<sequence length="111" mass="11851">MTALYRSTIVSTVLGIVALGTESYASDRVYITQVPSTASLVYVRQAMELPDQRAARAAAARAQRAQQAQRIRASRQATSASTQEARASDVSMLELSSQDTPSLPAAHIAVD</sequence>
<reference evidence="2" key="1">
    <citation type="journal article" date="2015" name="Nature">
        <title>Complex archaea that bridge the gap between prokaryotes and eukaryotes.</title>
        <authorList>
            <person name="Spang A."/>
            <person name="Saw J.H."/>
            <person name="Jorgensen S.L."/>
            <person name="Zaremba-Niedzwiedzka K."/>
            <person name="Martijn J."/>
            <person name="Lind A.E."/>
            <person name="van Eijk R."/>
            <person name="Schleper C."/>
            <person name="Guy L."/>
            <person name="Ettema T.J."/>
        </authorList>
    </citation>
    <scope>NUCLEOTIDE SEQUENCE</scope>
</reference>
<accession>A0A0F9DUV6</accession>
<proteinExistence type="predicted"/>
<gene>
    <name evidence="2" type="ORF">LCGC14_2503430</name>
</gene>
<evidence type="ECO:0000256" key="1">
    <source>
        <dbReference type="SAM" id="MobiDB-lite"/>
    </source>
</evidence>
<feature type="compositionally biased region" description="Low complexity" evidence="1">
    <location>
        <begin position="66"/>
        <end position="83"/>
    </location>
</feature>
<feature type="region of interest" description="Disordered" evidence="1">
    <location>
        <begin position="66"/>
        <end position="111"/>
    </location>
</feature>
<name>A0A0F9DUV6_9ZZZZ</name>
<dbReference type="AlphaFoldDB" id="A0A0F9DUV6"/>